<dbReference type="AlphaFoldDB" id="A0A1G7M7G5"/>
<dbReference type="OrthoDB" id="9792162at2"/>
<gene>
    <name evidence="4" type="ORF">SAMN05444167_2711</name>
</gene>
<dbReference type="SUPFAM" id="SSF51735">
    <property type="entry name" value="NAD(P)-binding Rossmann-fold domains"/>
    <property type="match status" value="1"/>
</dbReference>
<dbReference type="PANTHER" id="PTHR44154">
    <property type="entry name" value="QUINONE OXIDOREDUCTASE"/>
    <property type="match status" value="1"/>
</dbReference>
<dbReference type="Pfam" id="PF08240">
    <property type="entry name" value="ADH_N"/>
    <property type="match status" value="1"/>
</dbReference>
<dbReference type="InterPro" id="IPR020843">
    <property type="entry name" value="ER"/>
</dbReference>
<dbReference type="Gene3D" id="3.90.180.10">
    <property type="entry name" value="Medium-chain alcohol dehydrogenases, catalytic domain"/>
    <property type="match status" value="1"/>
</dbReference>
<dbReference type="RefSeq" id="WP_083345608.1">
    <property type="nucleotide sequence ID" value="NZ_LT629690.1"/>
</dbReference>
<evidence type="ECO:0000313" key="5">
    <source>
        <dbReference type="Proteomes" id="UP000182427"/>
    </source>
</evidence>
<feature type="domain" description="Enoyl reductase (ER)" evidence="3">
    <location>
        <begin position="13"/>
        <end position="340"/>
    </location>
</feature>
<dbReference type="Gene3D" id="3.40.50.720">
    <property type="entry name" value="NAD(P)-binding Rossmann-like Domain"/>
    <property type="match status" value="1"/>
</dbReference>
<evidence type="ECO:0000256" key="1">
    <source>
        <dbReference type="ARBA" id="ARBA00022857"/>
    </source>
</evidence>
<dbReference type="InterPro" id="IPR013154">
    <property type="entry name" value="ADH-like_N"/>
</dbReference>
<evidence type="ECO:0000259" key="3">
    <source>
        <dbReference type="SMART" id="SM00829"/>
    </source>
</evidence>
<dbReference type="SUPFAM" id="SSF50129">
    <property type="entry name" value="GroES-like"/>
    <property type="match status" value="1"/>
</dbReference>
<organism evidence="4 5">
    <name type="scientific">Terriglobus roseus</name>
    <dbReference type="NCBI Taxonomy" id="392734"/>
    <lineage>
        <taxon>Bacteria</taxon>
        <taxon>Pseudomonadati</taxon>
        <taxon>Acidobacteriota</taxon>
        <taxon>Terriglobia</taxon>
        <taxon>Terriglobales</taxon>
        <taxon>Acidobacteriaceae</taxon>
        <taxon>Terriglobus</taxon>
    </lineage>
</organism>
<evidence type="ECO:0000313" key="4">
    <source>
        <dbReference type="EMBL" id="SDF57169.1"/>
    </source>
</evidence>
<keyword evidence="2" id="KW-0479">Metal-binding</keyword>
<keyword evidence="2" id="KW-0560">Oxidoreductase</keyword>
<dbReference type="InterPro" id="IPR036291">
    <property type="entry name" value="NAD(P)-bd_dom_sf"/>
</dbReference>
<accession>A0A1G7M7G5</accession>
<comment type="similarity">
    <text evidence="2">Belongs to the zinc-containing alcohol dehydrogenase family. Quinone oxidoreductase subfamily.</text>
</comment>
<dbReference type="GO" id="GO:0016491">
    <property type="term" value="F:oxidoreductase activity"/>
    <property type="evidence" value="ECO:0007669"/>
    <property type="project" value="UniProtKB-KW"/>
</dbReference>
<protein>
    <recommendedName>
        <fullName evidence="2">Zinc-type alcohol dehydrogenase-like protein</fullName>
    </recommendedName>
</protein>
<proteinExistence type="inferred from homology"/>
<dbReference type="Pfam" id="PF13602">
    <property type="entry name" value="ADH_zinc_N_2"/>
    <property type="match status" value="1"/>
</dbReference>
<dbReference type="EMBL" id="LT629690">
    <property type="protein sequence ID" value="SDF57169.1"/>
    <property type="molecule type" value="Genomic_DNA"/>
</dbReference>
<dbReference type="PANTHER" id="PTHR44154:SF1">
    <property type="entry name" value="QUINONE OXIDOREDUCTASE"/>
    <property type="match status" value="1"/>
</dbReference>
<keyword evidence="1" id="KW-0521">NADP</keyword>
<reference evidence="4 5" key="1">
    <citation type="submission" date="2016-10" db="EMBL/GenBank/DDBJ databases">
        <authorList>
            <person name="de Groot N.N."/>
        </authorList>
    </citation>
    <scope>NUCLEOTIDE SEQUENCE [LARGE SCALE GENOMIC DNA]</scope>
    <source>
        <strain evidence="4 5">GAS232</strain>
    </source>
</reference>
<dbReference type="GO" id="GO:0008270">
    <property type="term" value="F:zinc ion binding"/>
    <property type="evidence" value="ECO:0007669"/>
    <property type="project" value="InterPro"/>
</dbReference>
<dbReference type="NCBIfam" id="TIGR02817">
    <property type="entry name" value="adh_fam_1"/>
    <property type="match status" value="1"/>
</dbReference>
<evidence type="ECO:0000256" key="2">
    <source>
        <dbReference type="RuleBase" id="RU364000"/>
    </source>
</evidence>
<keyword evidence="5" id="KW-1185">Reference proteome</keyword>
<dbReference type="SMART" id="SM00829">
    <property type="entry name" value="PKS_ER"/>
    <property type="match status" value="1"/>
</dbReference>
<name>A0A1G7M7G5_9BACT</name>
<keyword evidence="2" id="KW-0862">Zinc</keyword>
<dbReference type="InterPro" id="IPR011032">
    <property type="entry name" value="GroES-like_sf"/>
</dbReference>
<dbReference type="InterPro" id="IPR014182">
    <property type="entry name" value="ADH_Zn_typ-1"/>
</dbReference>
<dbReference type="InterPro" id="IPR051603">
    <property type="entry name" value="Zinc-ADH_QOR/CCCR"/>
</dbReference>
<sequence length="344" mass="37988">MKAVGYHTPLPIDDPDALLDIELEMPTARDRDLLVEVRAISVNPVDIKQRKSAKPDSGKEYKVLGWDCAGVVVGTGKLTSMFKKGDEVFYSGCIARQGANAQFHSVDERIVAIKPKRLSFAQAAALPLTSLTAWEILFDRFGVEQRRIGYGAPRKGSILIIGAAGGVGSMLMQIASHMTPLTVVATASRPETAEWCRQMGADYVIDHHRDIRTQMQELGLGEVEYIALLSATDTHYPGIAELLAPQGKIAIIDDPQKPVDARPLKRKSASICWEFMFTRSYYETPDILRQHDSLTEVSKLMDLGTLKTTMTKSYGTINAQNLKMAHAWIESGRSIGKIVLEGWE</sequence>
<dbReference type="CDD" id="cd08252">
    <property type="entry name" value="AL_MDR"/>
    <property type="match status" value="1"/>
</dbReference>
<dbReference type="Proteomes" id="UP000182427">
    <property type="component" value="Chromosome I"/>
</dbReference>